<name>A0A830EVP2_9EURY</name>
<evidence type="ECO:0000313" key="3">
    <source>
        <dbReference type="Proteomes" id="UP000614221"/>
    </source>
</evidence>
<protein>
    <submittedName>
        <fullName evidence="2">Uncharacterized protein</fullName>
    </submittedName>
</protein>
<accession>A0A830EVP2</accession>
<dbReference type="OrthoDB" id="205650at2157"/>
<reference evidence="2" key="2">
    <citation type="submission" date="2020-09" db="EMBL/GenBank/DDBJ databases">
        <authorList>
            <person name="Sun Q."/>
            <person name="Ohkuma M."/>
        </authorList>
    </citation>
    <scope>NUCLEOTIDE SEQUENCE</scope>
    <source>
        <strain evidence="2">JCM 19018</strain>
    </source>
</reference>
<reference evidence="2" key="1">
    <citation type="journal article" date="2014" name="Int. J. Syst. Evol. Microbiol.">
        <title>Complete genome sequence of Corynebacterium casei LMG S-19264T (=DSM 44701T), isolated from a smear-ripened cheese.</title>
        <authorList>
            <consortium name="US DOE Joint Genome Institute (JGI-PGF)"/>
            <person name="Walter F."/>
            <person name="Albersmeier A."/>
            <person name="Kalinowski J."/>
            <person name="Ruckert C."/>
        </authorList>
    </citation>
    <scope>NUCLEOTIDE SEQUENCE</scope>
    <source>
        <strain evidence="2">JCM 19018</strain>
    </source>
</reference>
<sequence length="255" mass="28043">MGMRCELFGHDFDKSKIEESYNERECGTILTVREYKSCQRCGHIYNISENQGLISNIEESKGHDGQSNEAEDRAETKQRVRQRRNTEAETEATDSGQRVEKPETTDTPEPTVAASNTVAEQSSDIEVSNKSSAVTLSKSLEKADDAVILSDSETQEPDDDNATSLNSDDAMIIDGDTDTAHSLTETSEEPRTGNSRGGSSHTADDLENTTNNPDPTYQCPRCEFELPASKSSFFTGDVCPQCRVGYLEDTSDSEL</sequence>
<dbReference type="RefSeq" id="WP_004592232.1">
    <property type="nucleotide sequence ID" value="NZ_BMPD01000007.1"/>
</dbReference>
<feature type="compositionally biased region" description="Polar residues" evidence="1">
    <location>
        <begin position="192"/>
        <end position="201"/>
    </location>
</feature>
<dbReference type="AlphaFoldDB" id="A0A830EVP2"/>
<evidence type="ECO:0000256" key="1">
    <source>
        <dbReference type="SAM" id="MobiDB-lite"/>
    </source>
</evidence>
<feature type="compositionally biased region" description="Basic and acidic residues" evidence="1">
    <location>
        <begin position="58"/>
        <end position="78"/>
    </location>
</feature>
<gene>
    <name evidence="2" type="ORF">GCM10009067_34420</name>
</gene>
<comment type="caution">
    <text evidence="2">The sequence shown here is derived from an EMBL/GenBank/DDBJ whole genome shotgun (WGS) entry which is preliminary data.</text>
</comment>
<proteinExistence type="predicted"/>
<dbReference type="EMBL" id="BMPD01000007">
    <property type="protein sequence ID" value="GGK79259.1"/>
    <property type="molecule type" value="Genomic_DNA"/>
</dbReference>
<feature type="region of interest" description="Disordered" evidence="1">
    <location>
        <begin position="147"/>
        <end position="218"/>
    </location>
</feature>
<dbReference type="Pfam" id="PF23373">
    <property type="entry name" value="DUF7093"/>
    <property type="match status" value="1"/>
</dbReference>
<dbReference type="InterPro" id="IPR055519">
    <property type="entry name" value="DUF7093"/>
</dbReference>
<evidence type="ECO:0000313" key="2">
    <source>
        <dbReference type="EMBL" id="GGK79259.1"/>
    </source>
</evidence>
<feature type="compositionally biased region" description="Polar residues" evidence="1">
    <location>
        <begin position="113"/>
        <end position="129"/>
    </location>
</feature>
<feature type="region of interest" description="Disordered" evidence="1">
    <location>
        <begin position="58"/>
        <end position="129"/>
    </location>
</feature>
<organism evidence="2 3">
    <name type="scientific">Haloarcula sebkhae</name>
    <dbReference type="NCBI Taxonomy" id="932660"/>
    <lineage>
        <taxon>Archaea</taxon>
        <taxon>Methanobacteriati</taxon>
        <taxon>Methanobacteriota</taxon>
        <taxon>Stenosarchaea group</taxon>
        <taxon>Halobacteria</taxon>
        <taxon>Halobacteriales</taxon>
        <taxon>Haloarculaceae</taxon>
        <taxon>Haloarcula</taxon>
    </lineage>
</organism>
<dbReference type="Proteomes" id="UP000614221">
    <property type="component" value="Unassembled WGS sequence"/>
</dbReference>